<accession>A1ZDA6</accession>
<proteinExistence type="predicted"/>
<evidence type="ECO:0000313" key="2">
    <source>
        <dbReference type="Proteomes" id="UP000004095"/>
    </source>
</evidence>
<evidence type="ECO:0000313" key="1">
    <source>
        <dbReference type="EMBL" id="EAY31645.1"/>
    </source>
</evidence>
<protein>
    <submittedName>
        <fullName evidence="1">Uncharacterized protein</fullName>
    </submittedName>
</protein>
<dbReference type="AlphaFoldDB" id="A1ZDA6"/>
<gene>
    <name evidence="1" type="ORF">M23134_05151</name>
</gene>
<comment type="caution">
    <text evidence="1">The sequence shown here is derived from an EMBL/GenBank/DDBJ whole genome shotgun (WGS) entry which is preliminary data.</text>
</comment>
<dbReference type="EMBL" id="AAWS01000002">
    <property type="protein sequence ID" value="EAY31645.1"/>
    <property type="molecule type" value="Genomic_DNA"/>
</dbReference>
<name>A1ZDA6_MICM2</name>
<organism evidence="1 2">
    <name type="scientific">Microscilla marina ATCC 23134</name>
    <dbReference type="NCBI Taxonomy" id="313606"/>
    <lineage>
        <taxon>Bacteria</taxon>
        <taxon>Pseudomonadati</taxon>
        <taxon>Bacteroidota</taxon>
        <taxon>Cytophagia</taxon>
        <taxon>Cytophagales</taxon>
        <taxon>Microscillaceae</taxon>
        <taxon>Microscilla</taxon>
    </lineage>
</organism>
<keyword evidence="2" id="KW-1185">Reference proteome</keyword>
<sequence>MAQNSVNYSTKVEDGKFCLSNKKKQDNSLVALLHLSNLFKVFSNNSKWFFYPYTSL</sequence>
<dbReference type="Proteomes" id="UP000004095">
    <property type="component" value="Unassembled WGS sequence"/>
</dbReference>
<reference evidence="1 2" key="1">
    <citation type="submission" date="2007-01" db="EMBL/GenBank/DDBJ databases">
        <authorList>
            <person name="Haygood M."/>
            <person name="Podell S."/>
            <person name="Anderson C."/>
            <person name="Hopkinson B."/>
            <person name="Roe K."/>
            <person name="Barbeau K."/>
            <person name="Gaasterland T."/>
            <person name="Ferriera S."/>
            <person name="Johnson J."/>
            <person name="Kravitz S."/>
            <person name="Beeson K."/>
            <person name="Sutton G."/>
            <person name="Rogers Y.-H."/>
            <person name="Friedman R."/>
            <person name="Frazier M."/>
            <person name="Venter J.C."/>
        </authorList>
    </citation>
    <scope>NUCLEOTIDE SEQUENCE [LARGE SCALE GENOMIC DNA]</scope>
    <source>
        <strain evidence="1 2">ATCC 23134</strain>
    </source>
</reference>